<evidence type="ECO:0000256" key="4">
    <source>
        <dbReference type="ARBA" id="ARBA00023027"/>
    </source>
</evidence>
<dbReference type="Proteomes" id="UP000186030">
    <property type="component" value="Unassembled WGS sequence"/>
</dbReference>
<dbReference type="EC" id="1.3.1.76" evidence="2"/>
<dbReference type="InterPro" id="IPR028281">
    <property type="entry name" value="Sirohaem_synthase_central"/>
</dbReference>
<evidence type="ECO:0000259" key="7">
    <source>
        <dbReference type="Pfam" id="PF14824"/>
    </source>
</evidence>
<protein>
    <recommendedName>
        <fullName evidence="2">precorrin-2 dehydrogenase</fullName>
        <ecNumber evidence="2">1.3.1.76</ecNumber>
    </recommendedName>
</protein>
<dbReference type="SUPFAM" id="SSF75615">
    <property type="entry name" value="Siroheme synthase middle domains-like"/>
    <property type="match status" value="1"/>
</dbReference>
<dbReference type="PANTHER" id="PTHR35330">
    <property type="entry name" value="SIROHEME BIOSYNTHESIS PROTEIN MET8"/>
    <property type="match status" value="1"/>
</dbReference>
<gene>
    <name evidence="8" type="ORF">BRO54_0812</name>
</gene>
<name>A0A1Q5T6I2_9BACL</name>
<organism evidence="8 9">
    <name type="scientific">Geobacillus proteiniphilus</name>
    <dbReference type="NCBI Taxonomy" id="860353"/>
    <lineage>
        <taxon>Bacteria</taxon>
        <taxon>Bacillati</taxon>
        <taxon>Bacillota</taxon>
        <taxon>Bacilli</taxon>
        <taxon>Bacillales</taxon>
        <taxon>Anoxybacillaceae</taxon>
        <taxon>Geobacillus</taxon>
    </lineage>
</organism>
<sequence length="280" mass="31234">MKKKAVFDARLLFFFILLFSECCGGQWLRQQFTARVQAIKEKSRVRWSRGSGPKPAKGASVLREEKAMGYPVILQLRGRRAVVVGGGKVAARKIHGLLEAGAEIVMIAPEAEPELQALAAGGMIVWKKKRFDRDDLAGAFLVIAATNDRKVNEAVTQAAAPGQLVNVVDDPERCDFHVPAVVRRGPLTIAVSTGGASPAVARRIRRELEEQYGEEYRPYLEFLQRARGIVLREVEDAEGRKRLFQALAADSFRQRGRWDEELAQLLANEKKRNGERGEEQ</sequence>
<evidence type="ECO:0000256" key="1">
    <source>
        <dbReference type="ARBA" id="ARBA00005010"/>
    </source>
</evidence>
<dbReference type="Pfam" id="PF14824">
    <property type="entry name" value="Sirohm_synth_M"/>
    <property type="match status" value="1"/>
</dbReference>
<dbReference type="InterPro" id="IPR042518">
    <property type="entry name" value="SirC_C"/>
</dbReference>
<comment type="pathway">
    <text evidence="1">Porphyrin-containing compound metabolism; siroheme biosynthesis; sirohydrochlorin from precorrin-2: step 1/1.</text>
</comment>
<evidence type="ECO:0000313" key="8">
    <source>
        <dbReference type="EMBL" id="OKO95822.1"/>
    </source>
</evidence>
<evidence type="ECO:0000256" key="2">
    <source>
        <dbReference type="ARBA" id="ARBA00012400"/>
    </source>
</evidence>
<dbReference type="Gene3D" id="1.10.8.610">
    <property type="entry name" value="SirC, precorrin-2 dehydrogenase, C-terminal helical domain-like"/>
    <property type="match status" value="1"/>
</dbReference>
<dbReference type="PANTHER" id="PTHR35330:SF1">
    <property type="entry name" value="SIROHEME BIOSYNTHESIS PROTEIN MET8"/>
    <property type="match status" value="1"/>
</dbReference>
<dbReference type="Pfam" id="PF13241">
    <property type="entry name" value="NAD_binding_7"/>
    <property type="match status" value="1"/>
</dbReference>
<accession>A0A1Q5T6I2</accession>
<reference evidence="8 9" key="1">
    <citation type="submission" date="2016-11" db="EMBL/GenBank/DDBJ databases">
        <authorList>
            <person name="Kadnikov V."/>
            <person name="Nazina T."/>
        </authorList>
    </citation>
    <scope>NUCLEOTIDE SEQUENCE [LARGE SCALE GENOMIC DNA]</scope>
    <source>
        <strain evidence="8 9">1017</strain>
    </source>
</reference>
<dbReference type="NCBIfam" id="TIGR01470">
    <property type="entry name" value="cysG_Nterm"/>
    <property type="match status" value="1"/>
</dbReference>
<comment type="caution">
    <text evidence="8">The sequence shown here is derived from an EMBL/GenBank/DDBJ whole genome shotgun (WGS) entry which is preliminary data.</text>
</comment>
<evidence type="ECO:0000313" key="9">
    <source>
        <dbReference type="Proteomes" id="UP000186030"/>
    </source>
</evidence>
<dbReference type="AlphaFoldDB" id="A0A1Q5T6I2"/>
<comment type="catalytic activity">
    <reaction evidence="6">
        <text>precorrin-2 + NAD(+) = sirohydrochlorin + NADH + 2 H(+)</text>
        <dbReference type="Rhea" id="RHEA:15613"/>
        <dbReference type="ChEBI" id="CHEBI:15378"/>
        <dbReference type="ChEBI" id="CHEBI:57540"/>
        <dbReference type="ChEBI" id="CHEBI:57945"/>
        <dbReference type="ChEBI" id="CHEBI:58351"/>
        <dbReference type="ChEBI" id="CHEBI:58827"/>
        <dbReference type="EC" id="1.3.1.76"/>
    </reaction>
</comment>
<proteinExistence type="predicted"/>
<evidence type="ECO:0000256" key="6">
    <source>
        <dbReference type="ARBA" id="ARBA00047561"/>
    </source>
</evidence>
<feature type="domain" description="Siroheme synthase central" evidence="7">
    <location>
        <begin position="184"/>
        <end position="211"/>
    </location>
</feature>
<dbReference type="GO" id="GO:0019354">
    <property type="term" value="P:siroheme biosynthetic process"/>
    <property type="evidence" value="ECO:0007669"/>
    <property type="project" value="UniProtKB-UniPathway"/>
</dbReference>
<dbReference type="EMBL" id="MQMG01000006">
    <property type="protein sequence ID" value="OKO95822.1"/>
    <property type="molecule type" value="Genomic_DNA"/>
</dbReference>
<keyword evidence="4" id="KW-0520">NAD</keyword>
<evidence type="ECO:0000256" key="3">
    <source>
        <dbReference type="ARBA" id="ARBA00023002"/>
    </source>
</evidence>
<keyword evidence="3" id="KW-0560">Oxidoreductase</keyword>
<dbReference type="GO" id="GO:0004325">
    <property type="term" value="F:ferrochelatase activity"/>
    <property type="evidence" value="ECO:0007669"/>
    <property type="project" value="InterPro"/>
</dbReference>
<dbReference type="UniPathway" id="UPA00262">
    <property type="reaction ID" value="UER00222"/>
</dbReference>
<keyword evidence="5" id="KW-0627">Porphyrin biosynthesis</keyword>
<dbReference type="Gene3D" id="3.40.50.720">
    <property type="entry name" value="NAD(P)-binding Rossmann-like Domain"/>
    <property type="match status" value="1"/>
</dbReference>
<dbReference type="InterPro" id="IPR006367">
    <property type="entry name" value="Sirohaem_synthase_N"/>
</dbReference>
<reference evidence="9" key="2">
    <citation type="submission" date="2017-01" db="EMBL/GenBank/DDBJ databases">
        <title>Genome sequencing and annotation of Geobacillus sp. 1017, a Hydrocarbon-Oxidizing Thermophilic Bacterium Isolated from a Heavy Oil Reservoir (China).</title>
        <authorList>
            <person name="Kadnikov V.V."/>
            <person name="Mardanov A.V."/>
            <person name="Poltaraus A.B."/>
            <person name="Sokolova D.S."/>
            <person name="Semenova E.M."/>
            <person name="Ravin N.V."/>
            <person name="Tourova T.P."/>
            <person name="Nazina T.N."/>
        </authorList>
    </citation>
    <scope>NUCLEOTIDE SEQUENCE [LARGE SCALE GENOMIC DNA]</scope>
    <source>
        <strain evidence="9">1017</strain>
    </source>
</reference>
<evidence type="ECO:0000256" key="5">
    <source>
        <dbReference type="ARBA" id="ARBA00023244"/>
    </source>
</evidence>
<dbReference type="SUPFAM" id="SSF51735">
    <property type="entry name" value="NAD(P)-binding Rossmann-fold domains"/>
    <property type="match status" value="1"/>
</dbReference>
<dbReference type="GO" id="GO:0043115">
    <property type="term" value="F:precorrin-2 dehydrogenase activity"/>
    <property type="evidence" value="ECO:0007669"/>
    <property type="project" value="UniProtKB-EC"/>
</dbReference>
<dbReference type="InterPro" id="IPR028161">
    <property type="entry name" value="Met8-like"/>
</dbReference>
<dbReference type="InterPro" id="IPR036291">
    <property type="entry name" value="NAD(P)-bd_dom_sf"/>
</dbReference>